<feature type="compositionally biased region" description="Basic and acidic residues" evidence="1">
    <location>
        <begin position="75"/>
        <end position="91"/>
    </location>
</feature>
<feature type="region of interest" description="Disordered" evidence="1">
    <location>
        <begin position="291"/>
        <end position="338"/>
    </location>
</feature>
<gene>
    <name evidence="3" type="ORF">H0H81_012245</name>
</gene>
<evidence type="ECO:0000256" key="2">
    <source>
        <dbReference type="SAM" id="Phobius"/>
    </source>
</evidence>
<dbReference type="AlphaFoldDB" id="A0A9P7FYN5"/>
<reference evidence="3" key="2">
    <citation type="submission" date="2021-10" db="EMBL/GenBank/DDBJ databases">
        <title>Phylogenomics reveals ancestral predisposition of the termite-cultivated fungus Termitomyces towards a domesticated lifestyle.</title>
        <authorList>
            <person name="Auxier B."/>
            <person name="Grum-Grzhimaylo A."/>
            <person name="Cardenas M.E."/>
            <person name="Lodge J.D."/>
            <person name="Laessoe T."/>
            <person name="Pedersen O."/>
            <person name="Smith M.E."/>
            <person name="Kuyper T.W."/>
            <person name="Franco-Molano E.A."/>
            <person name="Baroni T.J."/>
            <person name="Aanen D.K."/>
        </authorList>
    </citation>
    <scope>NUCLEOTIDE SEQUENCE</scope>
    <source>
        <strain evidence="3">D49</strain>
    </source>
</reference>
<evidence type="ECO:0000256" key="1">
    <source>
        <dbReference type="SAM" id="MobiDB-lite"/>
    </source>
</evidence>
<keyword evidence="2" id="KW-0472">Membrane</keyword>
<keyword evidence="4" id="KW-1185">Reference proteome</keyword>
<feature type="compositionally biased region" description="Polar residues" evidence="1">
    <location>
        <begin position="353"/>
        <end position="365"/>
    </location>
</feature>
<feature type="region of interest" description="Disordered" evidence="1">
    <location>
        <begin position="246"/>
        <end position="274"/>
    </location>
</feature>
<feature type="compositionally biased region" description="Polar residues" evidence="1">
    <location>
        <begin position="304"/>
        <end position="338"/>
    </location>
</feature>
<proteinExistence type="predicted"/>
<feature type="region of interest" description="Disordered" evidence="1">
    <location>
        <begin position="1"/>
        <end position="44"/>
    </location>
</feature>
<dbReference type="Proteomes" id="UP000717328">
    <property type="component" value="Unassembled WGS sequence"/>
</dbReference>
<accession>A0A9P7FYN5</accession>
<feature type="transmembrane region" description="Helical" evidence="2">
    <location>
        <begin position="209"/>
        <end position="231"/>
    </location>
</feature>
<feature type="region of interest" description="Disordered" evidence="1">
    <location>
        <begin position="58"/>
        <end position="112"/>
    </location>
</feature>
<keyword evidence="2" id="KW-1133">Transmembrane helix</keyword>
<sequence length="660" mass="71389">MAKPIPAGRAGCSARSTSYSRPPNLEPHHPPRRRRRLPSSNGPSSALLSLLATISASSTSVHGSPAPPSFLCPSLERRRPSISSRGDDPPKTPRSSRLAKKPSGSVPDKFEVDDNGRWRRVESYSLYGSTICLVRPFTPTFSLLCLNVTQTCLDSSTTVPSVDDQIQAPPVSSPTPTPTPSPTASFNIHDNLPAGWKAPTGNGGSRTTLILALSMVLAFFICFLIIGCLFWRKSARRRRRQDDIEMKARKRRRSQMLDEDSDRQSMVSIEKEAQTKKKIWARATARWKANARYTARQRRGKRTVTMTRASSPQGSCISLDATQDTPSMPNPSPSINLSHRSSLESMYAETQVADATNSAPSSQGEIQPDENRQPLPSSHSPPPLPPAYHRRISAPPSSDVCPSRDDEPSLSLSFPGSHYTSSPQSPSIDPQASGDEQYSEALHAAHVATDDKTLLARLANLASSPPQDRANSSQDGNNQVQVSVPIWQDEELGDFGDVHEAAHCALPLSEHSSRSTSPAPLFPPPPSKGKMAANNFYDYPYSFDDILVAEPDPGPSAPPFEAEPSHPPIDEAHFVPSAPPLSDVDSVYFIESHASAPSQHWEACVAPACDDSEQPQSSDTIPDSHITPLGAGTLEHPVSLSTTSIQGPVASDGTPPCYHR</sequence>
<comment type="caution">
    <text evidence="3">The sequence shown here is derived from an EMBL/GenBank/DDBJ whole genome shotgun (WGS) entry which is preliminary data.</text>
</comment>
<feature type="region of interest" description="Disordered" evidence="1">
    <location>
        <begin position="608"/>
        <end position="635"/>
    </location>
</feature>
<name>A0A9P7FYN5_9AGAR</name>
<feature type="compositionally biased region" description="Polar residues" evidence="1">
    <location>
        <begin position="410"/>
        <end position="436"/>
    </location>
</feature>
<feature type="region of interest" description="Disordered" evidence="1">
    <location>
        <begin position="641"/>
        <end position="660"/>
    </location>
</feature>
<keyword evidence="2" id="KW-0812">Transmembrane</keyword>
<dbReference type="OrthoDB" id="2756128at2759"/>
<evidence type="ECO:0000313" key="3">
    <source>
        <dbReference type="EMBL" id="KAG5639574.1"/>
    </source>
</evidence>
<organism evidence="3 4">
    <name type="scientific">Sphagnurus paluster</name>
    <dbReference type="NCBI Taxonomy" id="117069"/>
    <lineage>
        <taxon>Eukaryota</taxon>
        <taxon>Fungi</taxon>
        <taxon>Dikarya</taxon>
        <taxon>Basidiomycota</taxon>
        <taxon>Agaricomycotina</taxon>
        <taxon>Agaricomycetes</taxon>
        <taxon>Agaricomycetidae</taxon>
        <taxon>Agaricales</taxon>
        <taxon>Tricholomatineae</taxon>
        <taxon>Lyophyllaceae</taxon>
        <taxon>Sphagnurus</taxon>
    </lineage>
</organism>
<protein>
    <submittedName>
        <fullName evidence="3">Uncharacterized protein</fullName>
    </submittedName>
</protein>
<dbReference type="EMBL" id="JABCKI010005718">
    <property type="protein sequence ID" value="KAG5639574.1"/>
    <property type="molecule type" value="Genomic_DNA"/>
</dbReference>
<feature type="region of interest" description="Disordered" evidence="1">
    <location>
        <begin position="350"/>
        <end position="439"/>
    </location>
</feature>
<evidence type="ECO:0000313" key="4">
    <source>
        <dbReference type="Proteomes" id="UP000717328"/>
    </source>
</evidence>
<reference evidence="3" key="1">
    <citation type="submission" date="2021-02" db="EMBL/GenBank/DDBJ databases">
        <authorList>
            <person name="Nieuwenhuis M."/>
            <person name="Van De Peppel L.J.J."/>
        </authorList>
    </citation>
    <scope>NUCLEOTIDE SEQUENCE</scope>
    <source>
        <strain evidence="3">D49</strain>
    </source>
</reference>